<name>A0A6C0BZG3_9ZZZZ</name>
<evidence type="ECO:0000313" key="2">
    <source>
        <dbReference type="EMBL" id="QHS97482.1"/>
    </source>
</evidence>
<dbReference type="EMBL" id="MN739298">
    <property type="protein sequence ID" value="QHS97482.1"/>
    <property type="molecule type" value="Genomic_DNA"/>
</dbReference>
<evidence type="ECO:0000256" key="1">
    <source>
        <dbReference type="SAM" id="MobiDB-lite"/>
    </source>
</evidence>
<dbReference type="GO" id="GO:0003677">
    <property type="term" value="F:DNA binding"/>
    <property type="evidence" value="ECO:0007669"/>
    <property type="project" value="InterPro"/>
</dbReference>
<dbReference type="AlphaFoldDB" id="A0A6C0BZG3"/>
<reference evidence="2" key="1">
    <citation type="journal article" date="2020" name="Nature">
        <title>Giant virus diversity and host interactions through global metagenomics.</title>
        <authorList>
            <person name="Schulz F."/>
            <person name="Roux S."/>
            <person name="Paez-Espino D."/>
            <person name="Jungbluth S."/>
            <person name="Walsh D.A."/>
            <person name="Denef V.J."/>
            <person name="McMahon K.D."/>
            <person name="Konstantinidis K.T."/>
            <person name="Eloe-Fadrosh E.A."/>
            <person name="Kyrpides N.C."/>
            <person name="Woyke T."/>
        </authorList>
    </citation>
    <scope>NUCLEOTIDE SEQUENCE</scope>
    <source>
        <strain evidence="2">GVMAG-M-3300020169-51</strain>
    </source>
</reference>
<organism evidence="2">
    <name type="scientific">viral metagenome</name>
    <dbReference type="NCBI Taxonomy" id="1070528"/>
    <lineage>
        <taxon>unclassified sequences</taxon>
        <taxon>metagenomes</taxon>
        <taxon>organismal metagenomes</taxon>
    </lineage>
</organism>
<proteinExistence type="predicted"/>
<protein>
    <submittedName>
        <fullName evidence="2">Uncharacterized protein</fullName>
    </submittedName>
</protein>
<accession>A0A6C0BZG3</accession>
<dbReference type="GO" id="GO:0051276">
    <property type="term" value="P:chromosome organization"/>
    <property type="evidence" value="ECO:0007669"/>
    <property type="project" value="InterPro"/>
</dbReference>
<feature type="compositionally biased region" description="Basic residues" evidence="1">
    <location>
        <begin position="87"/>
        <end position="124"/>
    </location>
</feature>
<sequence>MVKRVHKGSDGHYHVAGGKFKVLVGSRAQVMHGTAYKTKGGLKKSSLKFNKHGKIVSRAKSASNPLKRLTDAGYRTKKGEFGSFHVDKKKGRKSKKKRRTKKRRTAKRRKGSRCRTKKGRYRKC</sequence>
<dbReference type="Pfam" id="PF19060">
    <property type="entry name" value="DVNP"/>
    <property type="match status" value="1"/>
</dbReference>
<feature type="region of interest" description="Disordered" evidence="1">
    <location>
        <begin position="80"/>
        <end position="124"/>
    </location>
</feature>
<dbReference type="InterPro" id="IPR043928">
    <property type="entry name" value="DNVP"/>
</dbReference>